<dbReference type="PANTHER" id="PTHR45644:SF73">
    <property type="entry name" value="AAA-TYPE ATPASE FAMILY PROTEIN"/>
    <property type="match status" value="1"/>
</dbReference>
<dbReference type="GO" id="GO:0003723">
    <property type="term" value="F:RNA binding"/>
    <property type="evidence" value="ECO:0007669"/>
    <property type="project" value="UniProtKB-KW"/>
</dbReference>
<dbReference type="InterPro" id="IPR003959">
    <property type="entry name" value="ATPase_AAA_core"/>
</dbReference>
<keyword evidence="10" id="KW-1185">Reference proteome</keyword>
<dbReference type="PROSITE" id="PS00674">
    <property type="entry name" value="AAA"/>
    <property type="match status" value="1"/>
</dbReference>
<dbReference type="SUPFAM" id="SSF52540">
    <property type="entry name" value="P-loop containing nucleoside triphosphate hydrolases"/>
    <property type="match status" value="1"/>
</dbReference>
<name>A0ABC8WDQ8_9POAL</name>
<protein>
    <recommendedName>
        <fullName evidence="8">FHA domain-containing protein</fullName>
    </recommendedName>
</protein>
<keyword evidence="3" id="KW-0472">Membrane</keyword>
<gene>
    <name evidence="9" type="ORF">URODEC1_LOCUS11992</name>
</gene>
<dbReference type="PROSITE" id="PS50006">
    <property type="entry name" value="FHA_DOMAIN"/>
    <property type="match status" value="1"/>
</dbReference>
<evidence type="ECO:0000259" key="8">
    <source>
        <dbReference type="PROSITE" id="PS50006"/>
    </source>
</evidence>
<comment type="subcellular location">
    <subcellularLocation>
        <location evidence="1">Mitochondrion outer membrane</location>
        <topology evidence="1">Single-pass membrane protein</topology>
    </subcellularLocation>
</comment>
<evidence type="ECO:0000256" key="2">
    <source>
        <dbReference type="ARBA" id="ARBA00022741"/>
    </source>
</evidence>
<dbReference type="PANTHER" id="PTHR45644">
    <property type="entry name" value="AAA ATPASE, PUTATIVE (AFU_ORTHOLOGUE AFUA_2G12920)-RELATED-RELATED"/>
    <property type="match status" value="1"/>
</dbReference>
<dbReference type="SMART" id="SM00382">
    <property type="entry name" value="AAA"/>
    <property type="match status" value="1"/>
</dbReference>
<reference evidence="9" key="1">
    <citation type="submission" date="2024-10" db="EMBL/GenBank/DDBJ databases">
        <authorList>
            <person name="Ryan C."/>
        </authorList>
    </citation>
    <scope>NUCLEOTIDE SEQUENCE [LARGE SCALE GENOMIC DNA]</scope>
</reference>
<dbReference type="GO" id="GO:0005741">
    <property type="term" value="C:mitochondrial outer membrane"/>
    <property type="evidence" value="ECO:0007669"/>
    <property type="project" value="UniProtKB-SubCell"/>
</dbReference>
<dbReference type="Gene3D" id="1.10.8.60">
    <property type="match status" value="1"/>
</dbReference>
<dbReference type="GO" id="GO:0005524">
    <property type="term" value="F:ATP binding"/>
    <property type="evidence" value="ECO:0007669"/>
    <property type="project" value="UniProtKB-KW"/>
</dbReference>
<keyword evidence="4" id="KW-0067">ATP-binding</keyword>
<proteinExistence type="predicted"/>
<organism evidence="9 10">
    <name type="scientific">Urochloa decumbens</name>
    <dbReference type="NCBI Taxonomy" id="240449"/>
    <lineage>
        <taxon>Eukaryota</taxon>
        <taxon>Viridiplantae</taxon>
        <taxon>Streptophyta</taxon>
        <taxon>Embryophyta</taxon>
        <taxon>Tracheophyta</taxon>
        <taxon>Spermatophyta</taxon>
        <taxon>Magnoliopsida</taxon>
        <taxon>Liliopsida</taxon>
        <taxon>Poales</taxon>
        <taxon>Poaceae</taxon>
        <taxon>PACMAD clade</taxon>
        <taxon>Panicoideae</taxon>
        <taxon>Panicodae</taxon>
        <taxon>Paniceae</taxon>
        <taxon>Melinidinae</taxon>
        <taxon>Urochloa</taxon>
    </lineage>
</organism>
<feature type="region of interest" description="Disordered" evidence="7">
    <location>
        <begin position="1"/>
        <end position="69"/>
    </location>
</feature>
<dbReference type="InterPro" id="IPR000253">
    <property type="entry name" value="FHA_dom"/>
</dbReference>
<dbReference type="Pfam" id="PF00004">
    <property type="entry name" value="AAA"/>
    <property type="match status" value="1"/>
</dbReference>
<evidence type="ECO:0000256" key="5">
    <source>
        <dbReference type="ARBA" id="ARBA00023128"/>
    </source>
</evidence>
<dbReference type="CDD" id="cd00060">
    <property type="entry name" value="FHA"/>
    <property type="match status" value="1"/>
</dbReference>
<sequence>MVETRRGSTAAGGGRSDRGGRGRGGGRVGRGRGKRPPSSASPEASPTKRGKVSSSSSHSCPPRSENRMSESRLGCGLMWAGWITQVTAEDEVSDPEEAPAAPAAAGEPESSGTEEVDVPIDEASDQEEEEAAAGVSSEPGEPWAMLLAEHPQTPHVPIYGDEVSVGRGADCHICLDEPTVSGNLCILRHLQQGGLCQLEVTGQNGLVLVNGKLIIAGAKVSLRGGDEVIFGVSGKHAYIFQHPLRDTEVTEAQISADHSADTGPSRWETFKDGLKHQILNPNNIDVTLDHFPYYLSACTKDILLSSASIHFEKCGKLFQKISSLNQRILLSGPSGSEIYQETLIKALAKHFGARLLILDSLMLSARSSKDARMDDAPHSSTNIEGTSYLNTLREGDRVEYIGDTFALIPRSIHIGPAYGSRGKVVLAFEKNQFSKVGVRFNNPITFGNDLGGLCEENHGFYCHANKLRPDSSAGEEVDSVALGKLIEVISEESKSSNLIVLLMDVEKSFTECRKLHASLRSELPPGVLIIASHTQTVSRNDQSRSGGFHVPGLPSGSEILLNTILEALGSGSSGISRSTTKSTEHLNDLFPNKIIITLPQNEAQLSDLKKKLQRDTETLKAKANALSIRKFLTSREIECNDLQELSIKDQLLTNEDVDKIVGYAICHHLLRNKPPIDGKLVLPIQSLKHGFSMLQNTHTGSKRPKKALKDVVTENEFEKTILSNVISPNDTGVTFEDIGALEDVKETLRELVMLPLQRPELFRKGQLRKPVKGILLFGPPGTGKTMLAKAVATEAGANFINVSISSIMSKWFGEPEKYVKAIFSLASKISPAVIFVDEVDSLLAKRGSPVEHEAMRKMKNEFMVNWDGIRTKEQERILVLGATNRPYDLDDAVIRRFPRRIMVSLPDSSNREKILKVLLCKEALAPDVDLKSVANDTEGYSGSDLKNLCVTAAHCPIRDILEKEKKEKSAAAAKGLPKPPLYGSKDLRPLGMGDLKLALGQVCASLSPDSVCMEKIIQWNEEFGEGGSRKKETLSYMM</sequence>
<evidence type="ECO:0000256" key="7">
    <source>
        <dbReference type="SAM" id="MobiDB-lite"/>
    </source>
</evidence>
<feature type="domain" description="FHA" evidence="8">
    <location>
        <begin position="163"/>
        <end position="213"/>
    </location>
</feature>
<dbReference type="InterPro" id="IPR003960">
    <property type="entry name" value="ATPase_AAA_CS"/>
</dbReference>
<accession>A0ABC8WDQ8</accession>
<dbReference type="Pfam" id="PF00498">
    <property type="entry name" value="FHA"/>
    <property type="match status" value="1"/>
</dbReference>
<feature type="compositionally biased region" description="Acidic residues" evidence="7">
    <location>
        <begin position="112"/>
        <end position="131"/>
    </location>
</feature>
<evidence type="ECO:0000256" key="4">
    <source>
        <dbReference type="ARBA" id="ARBA00022840"/>
    </source>
</evidence>
<keyword evidence="2" id="KW-0547">Nucleotide-binding</keyword>
<keyword evidence="6" id="KW-0694">RNA-binding</keyword>
<feature type="compositionally biased region" description="Low complexity" evidence="7">
    <location>
        <begin position="36"/>
        <end position="45"/>
    </location>
</feature>
<evidence type="ECO:0000256" key="6">
    <source>
        <dbReference type="PROSITE-ProRule" id="PRU00182"/>
    </source>
</evidence>
<dbReference type="InterPro" id="IPR056653">
    <property type="entry name" value="DUF7751"/>
</dbReference>
<keyword evidence="5" id="KW-0496">Mitochondrion</keyword>
<dbReference type="PROSITE" id="PS50889">
    <property type="entry name" value="S4"/>
    <property type="match status" value="1"/>
</dbReference>
<dbReference type="EMBL" id="OZ075122">
    <property type="protein sequence ID" value="CAL4906157.1"/>
    <property type="molecule type" value="Genomic_DNA"/>
</dbReference>
<evidence type="ECO:0000256" key="3">
    <source>
        <dbReference type="ARBA" id="ARBA00022787"/>
    </source>
</evidence>
<dbReference type="InterPro" id="IPR051701">
    <property type="entry name" value="Mito_OM_Translocase_MSP1"/>
</dbReference>
<keyword evidence="3" id="KW-1000">Mitochondrion outer membrane</keyword>
<dbReference type="Pfam" id="PF24933">
    <property type="entry name" value="DUF7751"/>
    <property type="match status" value="1"/>
</dbReference>
<feature type="compositionally biased region" description="Low complexity" evidence="7">
    <location>
        <begin position="98"/>
        <end position="111"/>
    </location>
</feature>
<dbReference type="InterPro" id="IPR027417">
    <property type="entry name" value="P-loop_NTPase"/>
</dbReference>
<dbReference type="Gene3D" id="2.60.200.20">
    <property type="match status" value="1"/>
</dbReference>
<dbReference type="AlphaFoldDB" id="A0ABC8WDQ8"/>
<dbReference type="InterPro" id="IPR003593">
    <property type="entry name" value="AAA+_ATPase"/>
</dbReference>
<evidence type="ECO:0000313" key="10">
    <source>
        <dbReference type="Proteomes" id="UP001497457"/>
    </source>
</evidence>
<evidence type="ECO:0000256" key="1">
    <source>
        <dbReference type="ARBA" id="ARBA00004572"/>
    </source>
</evidence>
<dbReference type="InterPro" id="IPR008984">
    <property type="entry name" value="SMAD_FHA_dom_sf"/>
</dbReference>
<dbReference type="FunFam" id="3.40.50.300:FF:000416">
    <property type="entry name" value="p-loop nucleoside triphosphate hydrolase superfamily protein"/>
    <property type="match status" value="1"/>
</dbReference>
<dbReference type="Gene3D" id="3.40.50.300">
    <property type="entry name" value="P-loop containing nucleotide triphosphate hydrolases"/>
    <property type="match status" value="1"/>
</dbReference>
<dbReference type="SUPFAM" id="SSF49879">
    <property type="entry name" value="SMAD/FHA domain"/>
    <property type="match status" value="1"/>
</dbReference>
<dbReference type="Proteomes" id="UP001497457">
    <property type="component" value="Chromosome 12b"/>
</dbReference>
<dbReference type="InterPro" id="IPR041569">
    <property type="entry name" value="AAA_lid_3"/>
</dbReference>
<feature type="region of interest" description="Disordered" evidence="7">
    <location>
        <begin position="89"/>
        <end position="138"/>
    </location>
</feature>
<dbReference type="Pfam" id="PF17862">
    <property type="entry name" value="AAA_lid_3"/>
    <property type="match status" value="1"/>
</dbReference>
<evidence type="ECO:0000313" key="9">
    <source>
        <dbReference type="EMBL" id="CAL4906157.1"/>
    </source>
</evidence>